<accession>A0ABX0VBS8</accession>
<dbReference type="Proteomes" id="UP000707352">
    <property type="component" value="Unassembled WGS sequence"/>
</dbReference>
<keyword evidence="2" id="KW-1185">Reference proteome</keyword>
<dbReference type="Gene3D" id="2.30.110.10">
    <property type="entry name" value="Electron Transport, Fmn-binding Protein, Chain A"/>
    <property type="match status" value="1"/>
</dbReference>
<comment type="caution">
    <text evidence="1">The sequence shown here is derived from an EMBL/GenBank/DDBJ whole genome shotgun (WGS) entry which is preliminary data.</text>
</comment>
<evidence type="ECO:0008006" key="3">
    <source>
        <dbReference type="Google" id="ProtNLM"/>
    </source>
</evidence>
<sequence length="155" mass="16805">MINPDLAAFMTSPVMIILGTRDDALVPEIARAVGAIVRPEQGCVDLIASEWQWPKTVANIRANGRLSVTFARPSDYVSYQVKGHAAVTPASAEHVALAAQYMDRMAAALADLGLEKRITAPWLVDRDPVTLRLAVQEVFVQTPGAKAGQLIERDQ</sequence>
<organism evidence="1 2">
    <name type="scientific">Microvirga terricola</name>
    <dbReference type="NCBI Taxonomy" id="2719797"/>
    <lineage>
        <taxon>Bacteria</taxon>
        <taxon>Pseudomonadati</taxon>
        <taxon>Pseudomonadota</taxon>
        <taxon>Alphaproteobacteria</taxon>
        <taxon>Hyphomicrobiales</taxon>
        <taxon>Methylobacteriaceae</taxon>
        <taxon>Microvirga</taxon>
    </lineage>
</organism>
<evidence type="ECO:0000313" key="1">
    <source>
        <dbReference type="EMBL" id="NIX77304.1"/>
    </source>
</evidence>
<dbReference type="SUPFAM" id="SSF50475">
    <property type="entry name" value="FMN-binding split barrel"/>
    <property type="match status" value="1"/>
</dbReference>
<reference evidence="1 2" key="1">
    <citation type="submission" date="2020-03" db="EMBL/GenBank/DDBJ databases">
        <title>The genome sequence of Microvirga sp. c23x22.</title>
        <authorList>
            <person name="Zhang X."/>
        </authorList>
    </citation>
    <scope>NUCLEOTIDE SEQUENCE [LARGE SCALE GENOMIC DNA]</scope>
    <source>
        <strain evidence="2">c23x22</strain>
    </source>
</reference>
<protein>
    <recommendedName>
        <fullName evidence="3">Pyridoxamine 5'-phosphate oxidase</fullName>
    </recommendedName>
</protein>
<gene>
    <name evidence="1" type="ORF">HB375_11860</name>
</gene>
<evidence type="ECO:0000313" key="2">
    <source>
        <dbReference type="Proteomes" id="UP000707352"/>
    </source>
</evidence>
<dbReference type="InterPro" id="IPR012349">
    <property type="entry name" value="Split_barrel_FMN-bd"/>
</dbReference>
<dbReference type="EMBL" id="JAATJS010000003">
    <property type="protein sequence ID" value="NIX77304.1"/>
    <property type="molecule type" value="Genomic_DNA"/>
</dbReference>
<name>A0ABX0VBS8_9HYPH</name>
<proteinExistence type="predicted"/>